<dbReference type="OrthoDB" id="2016548at2759"/>
<feature type="transmembrane region" description="Helical" evidence="2">
    <location>
        <begin position="54"/>
        <end position="74"/>
    </location>
</feature>
<feature type="transmembrane region" description="Helical" evidence="2">
    <location>
        <begin position="141"/>
        <end position="161"/>
    </location>
</feature>
<reference evidence="4" key="1">
    <citation type="journal article" date="2020" name="Stud. Mycol.">
        <title>101 Dothideomycetes genomes: a test case for predicting lifestyles and emergence of pathogens.</title>
        <authorList>
            <person name="Haridas S."/>
            <person name="Albert R."/>
            <person name="Binder M."/>
            <person name="Bloem J."/>
            <person name="Labutti K."/>
            <person name="Salamov A."/>
            <person name="Andreopoulos B."/>
            <person name="Baker S."/>
            <person name="Barry K."/>
            <person name="Bills G."/>
            <person name="Bluhm B."/>
            <person name="Cannon C."/>
            <person name="Castanera R."/>
            <person name="Culley D."/>
            <person name="Daum C."/>
            <person name="Ezra D."/>
            <person name="Gonzalez J."/>
            <person name="Henrissat B."/>
            <person name="Kuo A."/>
            <person name="Liang C."/>
            <person name="Lipzen A."/>
            <person name="Lutzoni F."/>
            <person name="Magnuson J."/>
            <person name="Mondo S."/>
            <person name="Nolan M."/>
            <person name="Ohm R."/>
            <person name="Pangilinan J."/>
            <person name="Park H.-J."/>
            <person name="Ramirez L."/>
            <person name="Alfaro M."/>
            <person name="Sun H."/>
            <person name="Tritt A."/>
            <person name="Yoshinaga Y."/>
            <person name="Zwiers L.-H."/>
            <person name="Turgeon B."/>
            <person name="Goodwin S."/>
            <person name="Spatafora J."/>
            <person name="Crous P."/>
            <person name="Grigoriev I."/>
        </authorList>
    </citation>
    <scope>NUCLEOTIDE SEQUENCE</scope>
    <source>
        <strain evidence="4">CBS 113389</strain>
    </source>
</reference>
<keyword evidence="5" id="KW-1185">Reference proteome</keyword>
<dbReference type="AlphaFoldDB" id="A0A6A6PY20"/>
<feature type="compositionally biased region" description="Acidic residues" evidence="1">
    <location>
        <begin position="251"/>
        <end position="269"/>
    </location>
</feature>
<dbReference type="Pfam" id="PF04982">
    <property type="entry name" value="TM_HPP"/>
    <property type="match status" value="1"/>
</dbReference>
<evidence type="ECO:0000313" key="5">
    <source>
        <dbReference type="Proteomes" id="UP000799767"/>
    </source>
</evidence>
<dbReference type="Proteomes" id="UP000799767">
    <property type="component" value="Unassembled WGS sequence"/>
</dbReference>
<keyword evidence="2" id="KW-1133">Transmembrane helix</keyword>
<dbReference type="GeneID" id="54478017"/>
<feature type="region of interest" description="Disordered" evidence="1">
    <location>
        <begin position="227"/>
        <end position="269"/>
    </location>
</feature>
<accession>A0A6A6PY20</accession>
<feature type="domain" description="HPP transmembrane region" evidence="3">
    <location>
        <begin position="48"/>
        <end position="211"/>
    </location>
</feature>
<gene>
    <name evidence="4" type="ORF">BDY17DRAFT_323461</name>
</gene>
<name>A0A6A6PY20_9PEZI</name>
<feature type="compositionally biased region" description="Low complexity" evidence="1">
    <location>
        <begin position="237"/>
        <end position="250"/>
    </location>
</feature>
<protein>
    <submittedName>
        <fullName evidence="4">HPP family-domain-containing protein</fullName>
    </submittedName>
</protein>
<dbReference type="PANTHER" id="PTHR33741:SF5">
    <property type="entry name" value="TRANSMEMBRANE PROTEIN DDB_G0269096-RELATED"/>
    <property type="match status" value="1"/>
</dbReference>
<dbReference type="EMBL" id="MU001634">
    <property type="protein sequence ID" value="KAF2484619.1"/>
    <property type="molecule type" value="Genomic_DNA"/>
</dbReference>
<evidence type="ECO:0000256" key="2">
    <source>
        <dbReference type="SAM" id="Phobius"/>
    </source>
</evidence>
<feature type="transmembrane region" description="Helical" evidence="2">
    <location>
        <begin position="181"/>
        <end position="203"/>
    </location>
</feature>
<organism evidence="4 5">
    <name type="scientific">Neohortaea acidophila</name>
    <dbReference type="NCBI Taxonomy" id="245834"/>
    <lineage>
        <taxon>Eukaryota</taxon>
        <taxon>Fungi</taxon>
        <taxon>Dikarya</taxon>
        <taxon>Ascomycota</taxon>
        <taxon>Pezizomycotina</taxon>
        <taxon>Dothideomycetes</taxon>
        <taxon>Dothideomycetidae</taxon>
        <taxon>Mycosphaerellales</taxon>
        <taxon>Teratosphaeriaceae</taxon>
        <taxon>Neohortaea</taxon>
    </lineage>
</organism>
<evidence type="ECO:0000256" key="1">
    <source>
        <dbReference type="SAM" id="MobiDB-lite"/>
    </source>
</evidence>
<dbReference type="InterPro" id="IPR058581">
    <property type="entry name" value="TM_HPP"/>
</dbReference>
<dbReference type="InterPro" id="IPR007065">
    <property type="entry name" value="HPP"/>
</dbReference>
<dbReference type="RefSeq" id="XP_033591188.1">
    <property type="nucleotide sequence ID" value="XM_033737015.1"/>
</dbReference>
<keyword evidence="2" id="KW-0812">Transmembrane</keyword>
<keyword evidence="2" id="KW-0472">Membrane</keyword>
<proteinExistence type="predicted"/>
<dbReference type="PANTHER" id="PTHR33741">
    <property type="entry name" value="TRANSMEMBRANE PROTEIN DDB_G0269096-RELATED"/>
    <property type="match status" value="1"/>
</dbReference>
<evidence type="ECO:0000259" key="3">
    <source>
        <dbReference type="Pfam" id="PF04982"/>
    </source>
</evidence>
<evidence type="ECO:0000313" key="4">
    <source>
        <dbReference type="EMBL" id="KAF2484619.1"/>
    </source>
</evidence>
<sequence>MVRNVPRELLNFNIDRYVNPFILPNPTSTFPKPIAHFLGHRSQPSKDPPSVIDWILTAIATVAGICSVGAVFSYGPGIHQWNPPSIVASLGASAVLYYNTTKSPLGQPKNAVLGHFVAAIVGTGIAKAFQLHPTFFVKYSWVCAAVACAGASVAMSIVRAVHPPGGATAILACTEAEVIALGWRFPAIMLVASLVMLGVALLLDNIGRQYPIFWWTGEAVGSKLPLRRNKAQHEGESSAGAAEKGEAGSASEEEENIAEAAEGWEDEQIQEDRASNGDIWFREELDAIRIAPEGIMVPTHVELAQNEVEMLRSLMLRMQKRELDV</sequence>